<dbReference type="PROSITE" id="PS51709">
    <property type="entry name" value="G_TRME"/>
    <property type="match status" value="1"/>
</dbReference>
<dbReference type="PANTHER" id="PTHR42714:SF2">
    <property type="entry name" value="TRNA MODIFICATION GTPASE GTPBP3, MITOCHONDRIAL"/>
    <property type="match status" value="1"/>
</dbReference>
<dbReference type="NCBIfam" id="TIGR00450">
    <property type="entry name" value="mnmE_trmE_thdF"/>
    <property type="match status" value="1"/>
</dbReference>
<dbReference type="NCBIfam" id="TIGR00231">
    <property type="entry name" value="small_GTP"/>
    <property type="match status" value="1"/>
</dbReference>
<dbReference type="Pfam" id="PF01926">
    <property type="entry name" value="MMR_HSR1"/>
    <property type="match status" value="1"/>
</dbReference>
<protein>
    <submittedName>
        <fullName evidence="6">tRNA modification GTPase MnmE</fullName>
        <ecNumber evidence="6">3.6.-.-</ecNumber>
    </submittedName>
</protein>
<keyword evidence="3" id="KW-0547">Nucleotide-binding</keyword>
<dbReference type="InterPro" id="IPR027417">
    <property type="entry name" value="P-loop_NTPase"/>
</dbReference>
<dbReference type="Gene3D" id="3.30.1360.120">
    <property type="entry name" value="Probable tRNA modification gtpase trme, domain 1"/>
    <property type="match status" value="1"/>
</dbReference>
<keyword evidence="2" id="KW-0819">tRNA processing</keyword>
<dbReference type="AlphaFoldDB" id="A0A644W6A5"/>
<gene>
    <name evidence="6" type="primary">mnmE_19</name>
    <name evidence="6" type="ORF">SDC9_45468</name>
</gene>
<dbReference type="HAMAP" id="MF_00379">
    <property type="entry name" value="GTPase_MnmE"/>
    <property type="match status" value="1"/>
</dbReference>
<dbReference type="Gene3D" id="3.40.50.300">
    <property type="entry name" value="P-loop containing nucleotide triphosphate hydrolases"/>
    <property type="match status" value="1"/>
</dbReference>
<dbReference type="Pfam" id="PF10396">
    <property type="entry name" value="TrmE_N"/>
    <property type="match status" value="1"/>
</dbReference>
<accession>A0A644W6A5</accession>
<evidence type="ECO:0000259" key="5">
    <source>
        <dbReference type="PROSITE" id="PS51709"/>
    </source>
</evidence>
<dbReference type="SUPFAM" id="SSF116878">
    <property type="entry name" value="TrmE connector domain"/>
    <property type="match status" value="1"/>
</dbReference>
<keyword evidence="4" id="KW-0342">GTP-binding</keyword>
<dbReference type="Pfam" id="PF12631">
    <property type="entry name" value="MnmE_helical"/>
    <property type="match status" value="1"/>
</dbReference>
<dbReference type="Gene3D" id="1.20.120.430">
    <property type="entry name" value="tRNA modification GTPase MnmE domain 2"/>
    <property type="match status" value="1"/>
</dbReference>
<dbReference type="InterPro" id="IPR027266">
    <property type="entry name" value="TrmE/GcvT-like"/>
</dbReference>
<evidence type="ECO:0000313" key="6">
    <source>
        <dbReference type="EMBL" id="MPL99251.1"/>
    </source>
</evidence>
<reference evidence="6" key="1">
    <citation type="submission" date="2019-08" db="EMBL/GenBank/DDBJ databases">
        <authorList>
            <person name="Kucharzyk K."/>
            <person name="Murdoch R.W."/>
            <person name="Higgins S."/>
            <person name="Loffler F."/>
        </authorList>
    </citation>
    <scope>NUCLEOTIDE SEQUENCE</scope>
</reference>
<dbReference type="InterPro" id="IPR006073">
    <property type="entry name" value="GTP-bd"/>
</dbReference>
<organism evidence="6">
    <name type="scientific">bioreactor metagenome</name>
    <dbReference type="NCBI Taxonomy" id="1076179"/>
    <lineage>
        <taxon>unclassified sequences</taxon>
        <taxon>metagenomes</taxon>
        <taxon>ecological metagenomes</taxon>
    </lineage>
</organism>
<dbReference type="GO" id="GO:0030488">
    <property type="term" value="P:tRNA methylation"/>
    <property type="evidence" value="ECO:0007669"/>
    <property type="project" value="TreeGrafter"/>
</dbReference>
<evidence type="ECO:0000256" key="1">
    <source>
        <dbReference type="ARBA" id="ARBA00011043"/>
    </source>
</evidence>
<dbReference type="InterPro" id="IPR027368">
    <property type="entry name" value="MnmE_dom2"/>
</dbReference>
<evidence type="ECO:0000256" key="2">
    <source>
        <dbReference type="ARBA" id="ARBA00022694"/>
    </source>
</evidence>
<dbReference type="CDD" id="cd14858">
    <property type="entry name" value="TrmE_N"/>
    <property type="match status" value="1"/>
</dbReference>
<comment type="similarity">
    <text evidence="1">Belongs to the TRAFAC class TrmE-Era-EngA-EngB-Septin-like GTPase superfamily. TrmE GTPase family.</text>
</comment>
<proteinExistence type="inferred from homology"/>
<dbReference type="InterPro" id="IPR025867">
    <property type="entry name" value="MnmE_helical"/>
</dbReference>
<dbReference type="PANTHER" id="PTHR42714">
    <property type="entry name" value="TRNA MODIFICATION GTPASE GTPBP3"/>
    <property type="match status" value="1"/>
</dbReference>
<evidence type="ECO:0000256" key="3">
    <source>
        <dbReference type="ARBA" id="ARBA00022741"/>
    </source>
</evidence>
<keyword evidence="6" id="KW-0378">Hydrolase</keyword>
<evidence type="ECO:0000256" key="4">
    <source>
        <dbReference type="ARBA" id="ARBA00023134"/>
    </source>
</evidence>
<dbReference type="InterPro" id="IPR004520">
    <property type="entry name" value="GTPase_MnmE"/>
</dbReference>
<feature type="domain" description="TrmE-type G" evidence="5">
    <location>
        <begin position="221"/>
        <end position="362"/>
    </location>
</feature>
<name>A0A644W6A5_9ZZZZ</name>
<dbReference type="CDD" id="cd04164">
    <property type="entry name" value="trmE"/>
    <property type="match status" value="1"/>
</dbReference>
<comment type="caution">
    <text evidence="6">The sequence shown here is derived from an EMBL/GenBank/DDBJ whole genome shotgun (WGS) entry which is preliminary data.</text>
</comment>
<dbReference type="InterPro" id="IPR018948">
    <property type="entry name" value="GTP-bd_TrmE_N"/>
</dbReference>
<dbReference type="GO" id="GO:0005737">
    <property type="term" value="C:cytoplasm"/>
    <property type="evidence" value="ECO:0007669"/>
    <property type="project" value="TreeGrafter"/>
</dbReference>
<dbReference type="GO" id="GO:0002098">
    <property type="term" value="P:tRNA wobble uridine modification"/>
    <property type="evidence" value="ECO:0007669"/>
    <property type="project" value="TreeGrafter"/>
</dbReference>
<dbReference type="GO" id="GO:0005525">
    <property type="term" value="F:GTP binding"/>
    <property type="evidence" value="ECO:0007669"/>
    <property type="project" value="UniProtKB-KW"/>
</dbReference>
<sequence length="442" mass="48365">MKRYVTDDIIYALATAWAQSALAVIRVSGDGCRILLSTRFSRPKALLDAANATLVHGYLIDENGLAIDEVVAAVYTDGHGYTKEESVELTCHGSLAVIKEILALFNRLGMRSAEGGEFTFRAFLHGRLDLTQAEAVQELVSSQSQRSRSLALGRLEGSLRSRISAMKEQLLGIVAAVEVQLDYAEDELDEFVFPRLQLVDLIKQIKDLSGTYQIGRLYRTGARIVLAGSTNAGKSSLFNLLLKQERSIVSPVRGTTRDYIEADMDVHGIPIRLYDTAGLRESDDAIENEGIRRTERLIGQADLVVYLVDSTELGHVPEEDERTLVVYNKSDLVKPPMGRMAISAQTGEGVLSLLDEIAKRLAKGSVATGDEQVVIESERQYTLLENAAQALQRSLVLVDQDIPLDITAVELGEALQNLGELTGEVTPADILQKIFSGFCVGK</sequence>
<dbReference type="InterPro" id="IPR031168">
    <property type="entry name" value="G_TrmE"/>
</dbReference>
<dbReference type="InterPro" id="IPR005225">
    <property type="entry name" value="Small_GTP-bd"/>
</dbReference>
<dbReference type="GO" id="GO:0003924">
    <property type="term" value="F:GTPase activity"/>
    <property type="evidence" value="ECO:0007669"/>
    <property type="project" value="InterPro"/>
</dbReference>
<dbReference type="EC" id="3.6.-.-" evidence="6"/>
<dbReference type="EMBL" id="VSSQ01000655">
    <property type="protein sequence ID" value="MPL99251.1"/>
    <property type="molecule type" value="Genomic_DNA"/>
</dbReference>
<dbReference type="SUPFAM" id="SSF52540">
    <property type="entry name" value="P-loop containing nucleoside triphosphate hydrolases"/>
    <property type="match status" value="1"/>
</dbReference>